<dbReference type="Proteomes" id="UP000325440">
    <property type="component" value="Unassembled WGS sequence"/>
</dbReference>
<dbReference type="AlphaFoldDB" id="A0A5E4NPV8"/>
<feature type="domain" description="Reverse transcriptase" evidence="1">
    <location>
        <begin position="52"/>
        <end position="98"/>
    </location>
</feature>
<evidence type="ECO:0000313" key="2">
    <source>
        <dbReference type="EMBL" id="VVC44416.1"/>
    </source>
</evidence>
<gene>
    <name evidence="2" type="ORF">CINCED_3A017216</name>
</gene>
<dbReference type="GO" id="GO:0003964">
    <property type="term" value="F:RNA-directed DNA polymerase activity"/>
    <property type="evidence" value="ECO:0007669"/>
    <property type="project" value="UniProtKB-KW"/>
</dbReference>
<organism evidence="2 3">
    <name type="scientific">Cinara cedri</name>
    <dbReference type="NCBI Taxonomy" id="506608"/>
    <lineage>
        <taxon>Eukaryota</taxon>
        <taxon>Metazoa</taxon>
        <taxon>Ecdysozoa</taxon>
        <taxon>Arthropoda</taxon>
        <taxon>Hexapoda</taxon>
        <taxon>Insecta</taxon>
        <taxon>Pterygota</taxon>
        <taxon>Neoptera</taxon>
        <taxon>Paraneoptera</taxon>
        <taxon>Hemiptera</taxon>
        <taxon>Sternorrhyncha</taxon>
        <taxon>Aphidomorpha</taxon>
        <taxon>Aphidoidea</taxon>
        <taxon>Aphididae</taxon>
        <taxon>Lachninae</taxon>
        <taxon>Cinara</taxon>
    </lineage>
</organism>
<dbReference type="InterPro" id="IPR043502">
    <property type="entry name" value="DNA/RNA_pol_sf"/>
</dbReference>
<name>A0A5E4NPV8_9HEMI</name>
<keyword evidence="2" id="KW-0695">RNA-directed DNA polymerase</keyword>
<dbReference type="InterPro" id="IPR000477">
    <property type="entry name" value="RT_dom"/>
</dbReference>
<dbReference type="PANTHER" id="PTHR47027">
    <property type="entry name" value="REVERSE TRANSCRIPTASE DOMAIN-CONTAINING PROTEIN"/>
    <property type="match status" value="1"/>
</dbReference>
<protein>
    <submittedName>
        <fullName evidence="2">Reverse transcriptase domain</fullName>
    </submittedName>
</protein>
<sequence>MDRNKVTYLAFMDLEKVFDKVNWDKMLFTLREIVKEKLTRLNIGIKIDGEIVSMIRFADDTLVIADSEGDIQRVVEEMDEMLRTSEMKINSAKTKILVCARDLNVKADVYIGSQKLEQVREQYHISW</sequence>
<keyword evidence="2" id="KW-0548">Nucleotidyltransferase</keyword>
<dbReference type="Pfam" id="PF00078">
    <property type="entry name" value="RVT_1"/>
    <property type="match status" value="1"/>
</dbReference>
<evidence type="ECO:0000259" key="1">
    <source>
        <dbReference type="Pfam" id="PF00078"/>
    </source>
</evidence>
<dbReference type="PANTHER" id="PTHR47027:SF20">
    <property type="entry name" value="REVERSE TRANSCRIPTASE-LIKE PROTEIN WITH RNA-DIRECTED DNA POLYMERASE DOMAIN"/>
    <property type="match status" value="1"/>
</dbReference>
<reference evidence="2 3" key="1">
    <citation type="submission" date="2019-08" db="EMBL/GenBank/DDBJ databases">
        <authorList>
            <person name="Alioto T."/>
            <person name="Alioto T."/>
            <person name="Gomez Garrido J."/>
        </authorList>
    </citation>
    <scope>NUCLEOTIDE SEQUENCE [LARGE SCALE GENOMIC DNA]</scope>
</reference>
<evidence type="ECO:0000313" key="3">
    <source>
        <dbReference type="Proteomes" id="UP000325440"/>
    </source>
</evidence>
<keyword evidence="3" id="KW-1185">Reference proteome</keyword>
<dbReference type="OrthoDB" id="6629199at2759"/>
<proteinExistence type="predicted"/>
<keyword evidence="2" id="KW-0808">Transferase</keyword>
<dbReference type="EMBL" id="CABPRJ010002380">
    <property type="protein sequence ID" value="VVC44416.1"/>
    <property type="molecule type" value="Genomic_DNA"/>
</dbReference>
<dbReference type="SUPFAM" id="SSF56672">
    <property type="entry name" value="DNA/RNA polymerases"/>
    <property type="match status" value="1"/>
</dbReference>
<accession>A0A5E4NPV8</accession>